<dbReference type="InterPro" id="IPR018247">
    <property type="entry name" value="EF_Hand_1_Ca_BS"/>
</dbReference>
<proteinExistence type="predicted"/>
<feature type="domain" description="EF-hand" evidence="5">
    <location>
        <begin position="166"/>
        <end position="195"/>
    </location>
</feature>
<dbReference type="Gene3D" id="1.10.238.10">
    <property type="entry name" value="EF-hand"/>
    <property type="match status" value="1"/>
</dbReference>
<evidence type="ECO:0000313" key="7">
    <source>
        <dbReference type="Proteomes" id="UP001363151"/>
    </source>
</evidence>
<evidence type="ECO:0000259" key="5">
    <source>
        <dbReference type="PROSITE" id="PS50222"/>
    </source>
</evidence>
<dbReference type="PROSITE" id="PS50222">
    <property type="entry name" value="EF_HAND_2"/>
    <property type="match status" value="4"/>
</dbReference>
<protein>
    <recommendedName>
        <fullName evidence="5">EF-hand domain-containing protein</fullName>
    </recommendedName>
</protein>
<evidence type="ECO:0000256" key="4">
    <source>
        <dbReference type="SAM" id="MobiDB-lite"/>
    </source>
</evidence>
<dbReference type="EMBL" id="JBBJCI010000119">
    <property type="protein sequence ID" value="KAK7248175.1"/>
    <property type="molecule type" value="Genomic_DNA"/>
</dbReference>
<keyword evidence="2" id="KW-0677">Repeat</keyword>
<feature type="region of interest" description="Disordered" evidence="4">
    <location>
        <begin position="1"/>
        <end position="82"/>
    </location>
</feature>
<feature type="domain" description="EF-hand" evidence="5">
    <location>
        <begin position="128"/>
        <end position="163"/>
    </location>
</feature>
<dbReference type="PROSITE" id="PS00018">
    <property type="entry name" value="EF_HAND_1"/>
    <property type="match status" value="4"/>
</dbReference>
<organism evidence="6 7">
    <name type="scientific">Aureococcus anophagefferens</name>
    <name type="common">Harmful bloom alga</name>
    <dbReference type="NCBI Taxonomy" id="44056"/>
    <lineage>
        <taxon>Eukaryota</taxon>
        <taxon>Sar</taxon>
        <taxon>Stramenopiles</taxon>
        <taxon>Ochrophyta</taxon>
        <taxon>Pelagophyceae</taxon>
        <taxon>Pelagomonadales</taxon>
        <taxon>Pelagomonadaceae</taxon>
        <taxon>Aureococcus</taxon>
    </lineage>
</organism>
<evidence type="ECO:0000256" key="3">
    <source>
        <dbReference type="ARBA" id="ARBA00022837"/>
    </source>
</evidence>
<dbReference type="PANTHER" id="PTHR45942">
    <property type="entry name" value="PROTEIN PHOSPATASE 3 REGULATORY SUBUNIT B ALPHA ISOFORM TYPE 1"/>
    <property type="match status" value="1"/>
</dbReference>
<reference evidence="6 7" key="1">
    <citation type="submission" date="2024-03" db="EMBL/GenBank/DDBJ databases">
        <title>Aureococcus anophagefferens CCMP1851 and Kratosvirus quantuckense: Draft genome of a second virus-susceptible host strain in the model system.</title>
        <authorList>
            <person name="Chase E."/>
            <person name="Truchon A.R."/>
            <person name="Schepens W."/>
            <person name="Wilhelm S.W."/>
        </authorList>
    </citation>
    <scope>NUCLEOTIDE SEQUENCE [LARGE SCALE GENOMIC DNA]</scope>
    <source>
        <strain evidence="6 7">CCMP1851</strain>
    </source>
</reference>
<keyword evidence="3" id="KW-0106">Calcium</keyword>
<evidence type="ECO:0000256" key="1">
    <source>
        <dbReference type="ARBA" id="ARBA00022723"/>
    </source>
</evidence>
<dbReference type="SUPFAM" id="SSF47473">
    <property type="entry name" value="EF-hand"/>
    <property type="match status" value="1"/>
</dbReference>
<evidence type="ECO:0000256" key="2">
    <source>
        <dbReference type="ARBA" id="ARBA00022737"/>
    </source>
</evidence>
<feature type="domain" description="EF-hand" evidence="5">
    <location>
        <begin position="196"/>
        <end position="231"/>
    </location>
</feature>
<accession>A0ABR1G4A6</accession>
<dbReference type="InterPro" id="IPR011992">
    <property type="entry name" value="EF-hand-dom_pair"/>
</dbReference>
<feature type="compositionally biased region" description="Acidic residues" evidence="4">
    <location>
        <begin position="357"/>
        <end position="368"/>
    </location>
</feature>
<dbReference type="InterPro" id="IPR002048">
    <property type="entry name" value="EF_hand_dom"/>
</dbReference>
<dbReference type="CDD" id="cd00051">
    <property type="entry name" value="EFh"/>
    <property type="match status" value="1"/>
</dbReference>
<feature type="region of interest" description="Disordered" evidence="4">
    <location>
        <begin position="347"/>
        <end position="382"/>
    </location>
</feature>
<dbReference type="Proteomes" id="UP001363151">
    <property type="component" value="Unassembled WGS sequence"/>
</dbReference>
<dbReference type="Pfam" id="PF13499">
    <property type="entry name" value="EF-hand_7"/>
    <property type="match status" value="1"/>
</dbReference>
<gene>
    <name evidence="6" type="ORF">SO694_00081029</name>
</gene>
<keyword evidence="1" id="KW-0479">Metal-binding</keyword>
<sequence length="382" mass="42867">MTDPSPLKPKKSGRVGPAPTVISSNLKTMRKVKAADAEAAPETPSGPAKKYKVKAKPEKALSATEKMRARAEAEERQKGQRLTDLSVKEQSYVAAMLGKLLKKIARPRVRLVHPKAIEMCNALGLGQWHLRILKEKFEEIDVDNSGNIDPEEFFESMDEARSMLTDELFRVMDLDGNQRIEFDEFVAVSLVYCMYTKDDILKFCFDLFDLDSGGTIDEKEFIEMCKNVNSGDPLFTGNFRNALLSFDLNADGLIDFDEFKALNDRYPLVLHPAFRMQDKLQKNTLGENVWVKVMENVAHHMRIAEYTEREGEPPPRSPVEAFVERYFAACGFGHPAVDLDFLAAQAKAKAPKKKDDSDDDDDDDEGEGGEQKEGEPTPPLPA</sequence>
<name>A0ABR1G4A6_AURAN</name>
<dbReference type="Pfam" id="PF13202">
    <property type="entry name" value="EF-hand_5"/>
    <property type="match status" value="1"/>
</dbReference>
<evidence type="ECO:0000313" key="6">
    <source>
        <dbReference type="EMBL" id="KAK7248175.1"/>
    </source>
</evidence>
<feature type="compositionally biased region" description="Basic and acidic residues" evidence="4">
    <location>
        <begin position="55"/>
        <end position="78"/>
    </location>
</feature>
<feature type="domain" description="EF-hand" evidence="5">
    <location>
        <begin position="234"/>
        <end position="269"/>
    </location>
</feature>
<keyword evidence="7" id="KW-1185">Reference proteome</keyword>
<dbReference type="SMART" id="SM00054">
    <property type="entry name" value="EFh"/>
    <property type="match status" value="4"/>
</dbReference>
<comment type="caution">
    <text evidence="6">The sequence shown here is derived from an EMBL/GenBank/DDBJ whole genome shotgun (WGS) entry which is preliminary data.</text>
</comment>